<dbReference type="InterPro" id="IPR006073">
    <property type="entry name" value="GTP-bd"/>
</dbReference>
<dbReference type="GO" id="GO:0005525">
    <property type="term" value="F:GTP binding"/>
    <property type="evidence" value="ECO:0007669"/>
    <property type="project" value="UniProtKB-KW"/>
</dbReference>
<reference evidence="7 8" key="1">
    <citation type="submission" date="2020-08" db="EMBL/GenBank/DDBJ databases">
        <title>Genome sequence of Erysipelothrix inopinata DSM 15511T.</title>
        <authorList>
            <person name="Hyun D.-W."/>
            <person name="Bae J.-W."/>
        </authorList>
    </citation>
    <scope>NUCLEOTIDE SEQUENCE [LARGE SCALE GENOMIC DNA]</scope>
    <source>
        <strain evidence="7 8">DSM 15511</strain>
    </source>
</reference>
<dbReference type="Pfam" id="PF01926">
    <property type="entry name" value="MMR_HSR1"/>
    <property type="match status" value="1"/>
</dbReference>
<dbReference type="PANTHER" id="PTHR45782">
    <property type="entry name" value="MITOCHONDRIAL RIBOSOME-ASSOCIATED GTPASE 1"/>
    <property type="match status" value="1"/>
</dbReference>
<dbReference type="Gene3D" id="1.10.1580.10">
    <property type="match status" value="1"/>
</dbReference>
<dbReference type="GO" id="GO:0006412">
    <property type="term" value="P:translation"/>
    <property type="evidence" value="ECO:0007669"/>
    <property type="project" value="TreeGrafter"/>
</dbReference>
<evidence type="ECO:0000313" key="7">
    <source>
        <dbReference type="EMBL" id="QNN60602.1"/>
    </source>
</evidence>
<gene>
    <name evidence="7" type="primary">ylqF</name>
    <name evidence="7" type="ORF">H9L01_09560</name>
</gene>
<dbReference type="AlphaFoldDB" id="A0A7G9RYC7"/>
<comment type="function">
    <text evidence="4">Required for a late step of 50S ribosomal subunit assembly. Has GTPase activity.</text>
</comment>
<evidence type="ECO:0000256" key="1">
    <source>
        <dbReference type="ARBA" id="ARBA00014898"/>
    </source>
</evidence>
<feature type="domain" description="G" evidence="6">
    <location>
        <begin position="124"/>
        <end position="189"/>
    </location>
</feature>
<dbReference type="Proteomes" id="UP000515928">
    <property type="component" value="Chromosome"/>
</dbReference>
<dbReference type="GO" id="GO:0003924">
    <property type="term" value="F:GTPase activity"/>
    <property type="evidence" value="ECO:0007669"/>
    <property type="project" value="TreeGrafter"/>
</dbReference>
<feature type="binding site" evidence="5">
    <location>
        <begin position="131"/>
        <end position="136"/>
    </location>
    <ligand>
        <name>GTP</name>
        <dbReference type="ChEBI" id="CHEBI:37565"/>
    </ligand>
</feature>
<protein>
    <recommendedName>
        <fullName evidence="1 4">Ribosome biogenesis GTPase A</fullName>
    </recommendedName>
</protein>
<dbReference type="KEGG" id="eio:H9L01_09560"/>
<dbReference type="PANTHER" id="PTHR45782:SF4">
    <property type="entry name" value="MITOCHONDRIAL RIBOSOME-ASSOCIATED GTPASE 1"/>
    <property type="match status" value="1"/>
</dbReference>
<keyword evidence="4" id="KW-0963">Cytoplasm</keyword>
<dbReference type="InterPro" id="IPR027417">
    <property type="entry name" value="P-loop_NTPase"/>
</dbReference>
<name>A0A7G9RYC7_9FIRM</name>
<comment type="subcellular location">
    <subcellularLocation>
        <location evidence="4">Cytoplasm</location>
    </subcellularLocation>
</comment>
<dbReference type="EMBL" id="CP060715">
    <property type="protein sequence ID" value="QNN60602.1"/>
    <property type="molecule type" value="Genomic_DNA"/>
</dbReference>
<dbReference type="GO" id="GO:0005737">
    <property type="term" value="C:cytoplasm"/>
    <property type="evidence" value="ECO:0007669"/>
    <property type="project" value="UniProtKB-SubCell"/>
</dbReference>
<dbReference type="CDD" id="cd01856">
    <property type="entry name" value="YlqF"/>
    <property type="match status" value="1"/>
</dbReference>
<dbReference type="InterPro" id="IPR016478">
    <property type="entry name" value="GTPase_MTG1"/>
</dbReference>
<comment type="similarity">
    <text evidence="4">Belongs to the TRAFAC class YlqF/YawG GTPase family. MTG1 subfamily.</text>
</comment>
<proteinExistence type="inferred from homology"/>
<evidence type="ECO:0000256" key="3">
    <source>
        <dbReference type="ARBA" id="ARBA00023134"/>
    </source>
</evidence>
<keyword evidence="3 4" id="KW-0342">GTP-binding</keyword>
<accession>A0A7G9RYC7</accession>
<organism evidence="7 8">
    <name type="scientific">Erysipelothrix inopinata</name>
    <dbReference type="NCBI Taxonomy" id="225084"/>
    <lineage>
        <taxon>Bacteria</taxon>
        <taxon>Bacillati</taxon>
        <taxon>Bacillota</taxon>
        <taxon>Erysipelotrichia</taxon>
        <taxon>Erysipelotrichales</taxon>
        <taxon>Erysipelotrichaceae</taxon>
        <taxon>Erysipelothrix</taxon>
    </lineage>
</organism>
<dbReference type="NCBIfam" id="TIGR03596">
    <property type="entry name" value="GTPase_YlqF"/>
    <property type="match status" value="1"/>
</dbReference>
<evidence type="ECO:0000256" key="2">
    <source>
        <dbReference type="ARBA" id="ARBA00022741"/>
    </source>
</evidence>
<evidence type="ECO:0000256" key="4">
    <source>
        <dbReference type="PIRNR" id="PIRNR006230"/>
    </source>
</evidence>
<dbReference type="SUPFAM" id="SSF52540">
    <property type="entry name" value="P-loop containing nucleoside triphosphate hydrolases"/>
    <property type="match status" value="1"/>
</dbReference>
<feature type="binding site" evidence="5">
    <location>
        <position position="175"/>
    </location>
    <ligand>
        <name>GTP</name>
        <dbReference type="ChEBI" id="CHEBI:37565"/>
    </ligand>
</feature>
<evidence type="ECO:0000313" key="8">
    <source>
        <dbReference type="Proteomes" id="UP000515928"/>
    </source>
</evidence>
<evidence type="ECO:0000256" key="5">
    <source>
        <dbReference type="PIRSR" id="PIRSR006230-1"/>
    </source>
</evidence>
<dbReference type="InterPro" id="IPR019991">
    <property type="entry name" value="GTP-bd_ribosome_bgen"/>
</dbReference>
<sequence length="277" mass="31611">MSQVHWYPGHMAKAMRLIEEQVKIVDFVIECRDARAPISTSNPALNRVLNQKRRLVILTKSDLAEPGQNEKWVKHLESEGHVVLLLDVLKDPVKKLILEKTEIVMKEKWERDKRRGIRPRPARALIVGVPNVGKSSIINKIVSKKAASVENRPGVTQALKLVKVSDKLEIVDTPGVLWPKFETEEMGIHIALIGSIKETGYPLDLVTDFAKDYFIEAMPQALISRYQLDGFDNFYEQIARFRGMLEANNLEDIEKAKLHFLSDVQNGKVARITWDRL</sequence>
<dbReference type="RefSeq" id="WP_187533726.1">
    <property type="nucleotide sequence ID" value="NZ_CBCSHU010000005.1"/>
</dbReference>
<evidence type="ECO:0000259" key="6">
    <source>
        <dbReference type="Pfam" id="PF01926"/>
    </source>
</evidence>
<keyword evidence="2 4" id="KW-0547">Nucleotide-binding</keyword>
<dbReference type="InterPro" id="IPR023179">
    <property type="entry name" value="GTP-bd_ortho_bundle_sf"/>
</dbReference>
<dbReference type="PIRSF" id="PIRSF006230">
    <property type="entry name" value="MG442"/>
    <property type="match status" value="1"/>
</dbReference>
<keyword evidence="8" id="KW-1185">Reference proteome</keyword>
<dbReference type="Gene3D" id="3.40.50.300">
    <property type="entry name" value="P-loop containing nucleotide triphosphate hydrolases"/>
    <property type="match status" value="1"/>
</dbReference>